<evidence type="ECO:0000313" key="2">
    <source>
        <dbReference type="EMBL" id="KAA3759540.1"/>
    </source>
</evidence>
<feature type="chain" id="PRO_5029908652" description="Lipocalin family protein" evidence="1">
    <location>
        <begin position="21"/>
        <end position="149"/>
    </location>
</feature>
<keyword evidence="1" id="KW-0732">Signal</keyword>
<dbReference type="RefSeq" id="WP_130058914.1">
    <property type="nucleotide sequence ID" value="NZ_JADNPJ010000002.1"/>
</dbReference>
<evidence type="ECO:0000256" key="1">
    <source>
        <dbReference type="SAM" id="SignalP"/>
    </source>
</evidence>
<organism evidence="2 3">
    <name type="scientific">Bacteroides salyersiae</name>
    <dbReference type="NCBI Taxonomy" id="291644"/>
    <lineage>
        <taxon>Bacteria</taxon>
        <taxon>Pseudomonadati</taxon>
        <taxon>Bacteroidota</taxon>
        <taxon>Bacteroidia</taxon>
        <taxon>Bacteroidales</taxon>
        <taxon>Bacteroidaceae</taxon>
        <taxon>Bacteroides</taxon>
    </lineage>
</organism>
<protein>
    <recommendedName>
        <fullName evidence="4">Lipocalin family protein</fullName>
    </recommendedName>
</protein>
<dbReference type="AlphaFoldDB" id="A0A7J4XEB8"/>
<dbReference type="Proteomes" id="UP000422221">
    <property type="component" value="Unassembled WGS sequence"/>
</dbReference>
<proteinExistence type="predicted"/>
<dbReference type="EMBL" id="VWMK01000022">
    <property type="protein sequence ID" value="KAA3759540.1"/>
    <property type="molecule type" value="Genomic_DNA"/>
</dbReference>
<evidence type="ECO:0008006" key="4">
    <source>
        <dbReference type="Google" id="ProtNLM"/>
    </source>
</evidence>
<comment type="caution">
    <text evidence="2">The sequence shown here is derived from an EMBL/GenBank/DDBJ whole genome shotgun (WGS) entry which is preliminary data.</text>
</comment>
<accession>A0A7J4XEB8</accession>
<name>A0A7J4XEB8_9BACE</name>
<evidence type="ECO:0000313" key="3">
    <source>
        <dbReference type="Proteomes" id="UP000422221"/>
    </source>
</evidence>
<feature type="signal peptide" evidence="1">
    <location>
        <begin position="1"/>
        <end position="20"/>
    </location>
</feature>
<reference evidence="2 3" key="1">
    <citation type="journal article" date="2019" name="Nat. Med.">
        <title>A library of human gut bacterial isolates paired with longitudinal multiomics data enables mechanistic microbiome research.</title>
        <authorList>
            <person name="Poyet M."/>
            <person name="Groussin M."/>
            <person name="Gibbons S.M."/>
            <person name="Avila-Pacheco J."/>
            <person name="Jiang X."/>
            <person name="Kearney S.M."/>
            <person name="Perrotta A.R."/>
            <person name="Berdy B."/>
            <person name="Zhao S."/>
            <person name="Lieberman T.D."/>
            <person name="Swanson P.K."/>
            <person name="Smith M."/>
            <person name="Roesemann S."/>
            <person name="Alexander J.E."/>
            <person name="Rich S.A."/>
            <person name="Livny J."/>
            <person name="Vlamakis H."/>
            <person name="Clish C."/>
            <person name="Bullock K."/>
            <person name="Deik A."/>
            <person name="Scott J."/>
            <person name="Pierce K.A."/>
            <person name="Xavier R.J."/>
            <person name="Alm E.J."/>
        </authorList>
    </citation>
    <scope>NUCLEOTIDE SEQUENCE [LARGE SCALE GENOMIC DNA]</scope>
    <source>
        <strain evidence="2 3">BIOML-A10</strain>
    </source>
</reference>
<dbReference type="PROSITE" id="PS51257">
    <property type="entry name" value="PROKAR_LIPOPROTEIN"/>
    <property type="match status" value="1"/>
</dbReference>
<gene>
    <name evidence="2" type="ORF">F3F73_19095</name>
</gene>
<sequence length="149" mass="17319">MKMKKIPLLCTLLISFLGTACDKETDNDIDLSGSWQLISQISNDEEQELDECAKGELLYFTEKNVCYLYLPCESKDLRTAWNYESNNRILNISDLLPVTFYVEDRTANRLTLKYYTYSATGQLDTYIKTYKTVETIIEDGKLRLKESHQ</sequence>